<dbReference type="NCBIfam" id="TIGR02690">
    <property type="entry name" value="resist_ArsH"/>
    <property type="match status" value="1"/>
</dbReference>
<dbReference type="EMBL" id="LJCS01000072">
    <property type="protein sequence ID" value="KOY60644.1"/>
    <property type="molecule type" value="Genomic_DNA"/>
</dbReference>
<evidence type="ECO:0000313" key="3">
    <source>
        <dbReference type="EMBL" id="KOY60644.1"/>
    </source>
</evidence>
<dbReference type="PANTHER" id="PTHR43590:SF1">
    <property type="entry name" value="ARSENIC RESISTANCE PROTEIN ARSH (AFU_ORTHOLOGUE AFUA_5G15030)"/>
    <property type="match status" value="1"/>
</dbReference>
<sequence>MTDTLPNIIHKLLDIPSLEKLEAQKSSSHNPRILLLYGSNRQPSFSRSLVQESALLLEQIGAEIKIFDPSSLPLPDTTPDTHEKVAELHELMQWSEGQVWCSPEYHGSMSAVFKSQLDWIPELHSTQGKTLALLQVNGGTQSFNVVNQLRTVGRCMHMFIIPNQLSVPEAFLEFDDTTGRMKPSSYYNRLVDVMEELIKFTLLLRDRRNYLLNRYSERGL</sequence>
<dbReference type="SUPFAM" id="SSF52218">
    <property type="entry name" value="Flavoproteins"/>
    <property type="match status" value="1"/>
</dbReference>
<dbReference type="Gene3D" id="3.40.50.360">
    <property type="match status" value="1"/>
</dbReference>
<dbReference type="Pfam" id="PF03358">
    <property type="entry name" value="FMN_red"/>
    <property type="match status" value="1"/>
</dbReference>
<organism evidence="3 4">
    <name type="scientific">Photorhabdus heterorhabditis</name>
    <dbReference type="NCBI Taxonomy" id="880156"/>
    <lineage>
        <taxon>Bacteria</taxon>
        <taxon>Pseudomonadati</taxon>
        <taxon>Pseudomonadota</taxon>
        <taxon>Gammaproteobacteria</taxon>
        <taxon>Enterobacterales</taxon>
        <taxon>Morganellaceae</taxon>
        <taxon>Photorhabdus</taxon>
    </lineage>
</organism>
<feature type="domain" description="NADPH-dependent FMN reductase-like" evidence="2">
    <location>
        <begin position="31"/>
        <end position="170"/>
    </location>
</feature>
<reference evidence="3 4" key="1">
    <citation type="submission" date="2015-09" db="EMBL/GenBank/DDBJ databases">
        <title>Draft genome sequence and assembly of Photorhabdus sp. VMG, a bacterial symbiont associated with Heterorhabditis zealandica.</title>
        <authorList>
            <person name="Naidoo S."/>
            <person name="Featherston J."/>
            <person name="Mothupi B."/>
            <person name="Gray V.M."/>
        </authorList>
    </citation>
    <scope>NUCLEOTIDE SEQUENCE [LARGE SCALE GENOMIC DNA]</scope>
    <source>
        <strain evidence="3 4">VMG</strain>
    </source>
</reference>
<dbReference type="InterPro" id="IPR005025">
    <property type="entry name" value="FMN_Rdtase-like_dom"/>
</dbReference>
<dbReference type="RefSeq" id="WP_054480776.1">
    <property type="nucleotide sequence ID" value="NZ_CAWMRL010000072.1"/>
</dbReference>
<gene>
    <name evidence="3" type="ORF">AM629_18160</name>
</gene>
<evidence type="ECO:0000259" key="2">
    <source>
        <dbReference type="Pfam" id="PF03358"/>
    </source>
</evidence>
<dbReference type="InterPro" id="IPR014063">
    <property type="entry name" value="Arsenate-R_ArsH"/>
</dbReference>
<dbReference type="PANTHER" id="PTHR43590">
    <property type="entry name" value="ARSENIC RESISTANCE PROTEIN ARSH (AFU_ORTHOLOGUE AFUA_5G15030)"/>
    <property type="match status" value="1"/>
</dbReference>
<dbReference type="Proteomes" id="UP000037727">
    <property type="component" value="Unassembled WGS sequence"/>
</dbReference>
<name>A0ABR5K7R3_9GAMM</name>
<keyword evidence="1" id="KW-0288">FMN</keyword>
<proteinExistence type="predicted"/>
<accession>A0ABR5K7R3</accession>
<keyword evidence="4" id="KW-1185">Reference proteome</keyword>
<comment type="caution">
    <text evidence="3">The sequence shown here is derived from an EMBL/GenBank/DDBJ whole genome shotgun (WGS) entry which is preliminary data.</text>
</comment>
<evidence type="ECO:0000313" key="4">
    <source>
        <dbReference type="Proteomes" id="UP000037727"/>
    </source>
</evidence>
<dbReference type="InterPro" id="IPR029039">
    <property type="entry name" value="Flavoprotein-like_sf"/>
</dbReference>
<evidence type="ECO:0000256" key="1">
    <source>
        <dbReference type="ARBA" id="ARBA00022643"/>
    </source>
</evidence>
<keyword evidence="1" id="KW-0285">Flavoprotein</keyword>
<protein>
    <submittedName>
        <fullName evidence="3">NADPH-dependent FMN reductase</fullName>
    </submittedName>
</protein>